<gene>
    <name evidence="4" type="ORF">mMyoMyo1_007679</name>
</gene>
<feature type="domain" description="Galectin" evidence="3">
    <location>
        <begin position="62"/>
        <end position="193"/>
    </location>
</feature>
<dbReference type="PANTHER" id="PTHR11346:SF147">
    <property type="entry name" value="GALECTIN"/>
    <property type="match status" value="1"/>
</dbReference>
<dbReference type="SUPFAM" id="SSF49899">
    <property type="entry name" value="Concanavalin A-like lectins/glucanases"/>
    <property type="match status" value="1"/>
</dbReference>
<dbReference type="Proteomes" id="UP000527355">
    <property type="component" value="Unassembled WGS sequence"/>
</dbReference>
<accession>A0A7J7T6C5</accession>
<dbReference type="SMART" id="SM00276">
    <property type="entry name" value="GLECT"/>
    <property type="match status" value="1"/>
</dbReference>
<dbReference type="AlphaFoldDB" id="A0A7J7T6C5"/>
<evidence type="ECO:0000256" key="2">
    <source>
        <dbReference type="RuleBase" id="RU102079"/>
    </source>
</evidence>
<name>A0A7J7T6C5_MYOMY</name>
<dbReference type="PROSITE" id="PS51304">
    <property type="entry name" value="GALECTIN"/>
    <property type="match status" value="1"/>
</dbReference>
<keyword evidence="5" id="KW-1185">Reference proteome</keyword>
<proteinExistence type="predicted"/>
<dbReference type="EMBL" id="JABWUV010000017">
    <property type="protein sequence ID" value="KAF6295967.1"/>
    <property type="molecule type" value="Genomic_DNA"/>
</dbReference>
<dbReference type="VEuPathDB" id="HostDB:LOC118672390"/>
<protein>
    <recommendedName>
        <fullName evidence="2">Galectin</fullName>
    </recommendedName>
</protein>
<dbReference type="CDD" id="cd00070">
    <property type="entry name" value="GLECT"/>
    <property type="match status" value="1"/>
</dbReference>
<dbReference type="FunFam" id="2.60.120.200:FF:000078">
    <property type="entry name" value="Galectin"/>
    <property type="match status" value="1"/>
</dbReference>
<dbReference type="InterPro" id="IPR001079">
    <property type="entry name" value="Galectin_CRD"/>
</dbReference>
<dbReference type="SMART" id="SM00908">
    <property type="entry name" value="Gal-bind_lectin"/>
    <property type="match status" value="1"/>
</dbReference>
<dbReference type="Pfam" id="PF00337">
    <property type="entry name" value="Gal-bind_lectin"/>
    <property type="match status" value="1"/>
</dbReference>
<organism evidence="4 5">
    <name type="scientific">Myotis myotis</name>
    <name type="common">Greater mouse-eared bat</name>
    <name type="synonym">Vespertilio myotis</name>
    <dbReference type="NCBI Taxonomy" id="51298"/>
    <lineage>
        <taxon>Eukaryota</taxon>
        <taxon>Metazoa</taxon>
        <taxon>Chordata</taxon>
        <taxon>Craniata</taxon>
        <taxon>Vertebrata</taxon>
        <taxon>Euteleostomi</taxon>
        <taxon>Mammalia</taxon>
        <taxon>Eutheria</taxon>
        <taxon>Laurasiatheria</taxon>
        <taxon>Chiroptera</taxon>
        <taxon>Yangochiroptera</taxon>
        <taxon>Vespertilionidae</taxon>
        <taxon>Myotis</taxon>
    </lineage>
</organism>
<evidence type="ECO:0000256" key="1">
    <source>
        <dbReference type="ARBA" id="ARBA00022734"/>
    </source>
</evidence>
<comment type="caution">
    <text evidence="4">The sequence shown here is derived from an EMBL/GenBank/DDBJ whole genome shotgun (WGS) entry which is preliminary data.</text>
</comment>
<evidence type="ECO:0000313" key="5">
    <source>
        <dbReference type="Proteomes" id="UP000527355"/>
    </source>
</evidence>
<evidence type="ECO:0000313" key="4">
    <source>
        <dbReference type="EMBL" id="KAF6295967.1"/>
    </source>
</evidence>
<dbReference type="PANTHER" id="PTHR11346">
    <property type="entry name" value="GALECTIN"/>
    <property type="match status" value="1"/>
</dbReference>
<sequence length="245" mass="26889">MELSGVTIISNNDDITMTSSHKDLNQESCSAENCLAGVRSSRDHRGGGEMALSSIQPSFVTPSLAIEGGLQYGYVITIKGIVLNSNGTRFAVDFKTGPSDSEIAFHFNPRFEDGGYVVCNTKQKGWWGTEERMRMNPFYMGKPFEIRILVDSARFQVVVNGAAFLQYIHRVPFHRVDNISVTGAVGLTHISFQDTRAVCLQRMISEVQSYPSLCDSPESKEWKPKDIAQGALSKACANPSPTPGT</sequence>
<dbReference type="GO" id="GO:0030246">
    <property type="term" value="F:carbohydrate binding"/>
    <property type="evidence" value="ECO:0007669"/>
    <property type="project" value="UniProtKB-UniRule"/>
</dbReference>
<reference evidence="4 5" key="1">
    <citation type="journal article" date="2020" name="Nature">
        <title>Six reference-quality genomes reveal evolution of bat adaptations.</title>
        <authorList>
            <person name="Jebb D."/>
            <person name="Huang Z."/>
            <person name="Pippel M."/>
            <person name="Hughes G.M."/>
            <person name="Lavrichenko K."/>
            <person name="Devanna P."/>
            <person name="Winkler S."/>
            <person name="Jermiin L.S."/>
            <person name="Skirmuntt E.C."/>
            <person name="Katzourakis A."/>
            <person name="Burkitt-Gray L."/>
            <person name="Ray D.A."/>
            <person name="Sullivan K.A.M."/>
            <person name="Roscito J.G."/>
            <person name="Kirilenko B.M."/>
            <person name="Davalos L.M."/>
            <person name="Corthals A.P."/>
            <person name="Power M.L."/>
            <person name="Jones G."/>
            <person name="Ransome R.D."/>
            <person name="Dechmann D.K.N."/>
            <person name="Locatelli A.G."/>
            <person name="Puechmaille S.J."/>
            <person name="Fedrigo O."/>
            <person name="Jarvis E.D."/>
            <person name="Hiller M."/>
            <person name="Vernes S.C."/>
            <person name="Myers E.W."/>
            <person name="Teeling E.C."/>
        </authorList>
    </citation>
    <scope>NUCLEOTIDE SEQUENCE [LARGE SCALE GENOMIC DNA]</scope>
    <source>
        <strain evidence="4">MMyoMyo1</strain>
        <tissue evidence="4">Flight muscle</tissue>
    </source>
</reference>
<keyword evidence="1 2" id="KW-0430">Lectin</keyword>
<evidence type="ECO:0000259" key="3">
    <source>
        <dbReference type="PROSITE" id="PS51304"/>
    </source>
</evidence>
<dbReference type="Gene3D" id="2.60.120.200">
    <property type="match status" value="1"/>
</dbReference>
<dbReference type="InterPro" id="IPR044156">
    <property type="entry name" value="Galectin-like"/>
</dbReference>
<dbReference type="InterPro" id="IPR013320">
    <property type="entry name" value="ConA-like_dom_sf"/>
</dbReference>